<keyword evidence="1" id="KW-1133">Transmembrane helix</keyword>
<dbReference type="GeneID" id="18795893"/>
<proteinExistence type="predicted"/>
<keyword evidence="1" id="KW-0812">Transmembrane</keyword>
<accession>R7RYD7</accession>
<dbReference type="eggNOG" id="ENOG502QQB9">
    <property type="taxonomic scope" value="Eukaryota"/>
</dbReference>
<dbReference type="Proteomes" id="UP000053927">
    <property type="component" value="Unassembled WGS sequence"/>
</dbReference>
<dbReference type="OrthoDB" id="276239at2759"/>
<keyword evidence="1" id="KW-0472">Membrane</keyword>
<dbReference type="AlphaFoldDB" id="R7RYD7"/>
<dbReference type="EMBL" id="JH687401">
    <property type="protein sequence ID" value="EIM79828.1"/>
    <property type="molecule type" value="Genomic_DNA"/>
</dbReference>
<protein>
    <submittedName>
        <fullName evidence="2">Uncharacterized protein</fullName>
    </submittedName>
</protein>
<reference evidence="3" key="1">
    <citation type="journal article" date="2012" name="Science">
        <title>The Paleozoic origin of enzymatic lignin decomposition reconstructed from 31 fungal genomes.</title>
        <authorList>
            <person name="Floudas D."/>
            <person name="Binder M."/>
            <person name="Riley R."/>
            <person name="Barry K."/>
            <person name="Blanchette R.A."/>
            <person name="Henrissat B."/>
            <person name="Martinez A.T."/>
            <person name="Otillar R."/>
            <person name="Spatafora J.W."/>
            <person name="Yadav J.S."/>
            <person name="Aerts A."/>
            <person name="Benoit I."/>
            <person name="Boyd A."/>
            <person name="Carlson A."/>
            <person name="Copeland A."/>
            <person name="Coutinho P.M."/>
            <person name="de Vries R.P."/>
            <person name="Ferreira P."/>
            <person name="Findley K."/>
            <person name="Foster B."/>
            <person name="Gaskell J."/>
            <person name="Glotzer D."/>
            <person name="Gorecki P."/>
            <person name="Heitman J."/>
            <person name="Hesse C."/>
            <person name="Hori C."/>
            <person name="Igarashi K."/>
            <person name="Jurgens J.A."/>
            <person name="Kallen N."/>
            <person name="Kersten P."/>
            <person name="Kohler A."/>
            <person name="Kuees U."/>
            <person name="Kumar T.K.A."/>
            <person name="Kuo A."/>
            <person name="LaButti K."/>
            <person name="Larrondo L.F."/>
            <person name="Lindquist E."/>
            <person name="Ling A."/>
            <person name="Lombard V."/>
            <person name="Lucas S."/>
            <person name="Lundell T."/>
            <person name="Martin R."/>
            <person name="McLaughlin D.J."/>
            <person name="Morgenstern I."/>
            <person name="Morin E."/>
            <person name="Murat C."/>
            <person name="Nagy L.G."/>
            <person name="Nolan M."/>
            <person name="Ohm R.A."/>
            <person name="Patyshakuliyeva A."/>
            <person name="Rokas A."/>
            <person name="Ruiz-Duenas F.J."/>
            <person name="Sabat G."/>
            <person name="Salamov A."/>
            <person name="Samejima M."/>
            <person name="Schmutz J."/>
            <person name="Slot J.C."/>
            <person name="St John F."/>
            <person name="Stenlid J."/>
            <person name="Sun H."/>
            <person name="Sun S."/>
            <person name="Syed K."/>
            <person name="Tsang A."/>
            <person name="Wiebenga A."/>
            <person name="Young D."/>
            <person name="Pisabarro A."/>
            <person name="Eastwood D.C."/>
            <person name="Martin F."/>
            <person name="Cullen D."/>
            <person name="Grigoriev I.V."/>
            <person name="Hibbett D.S."/>
        </authorList>
    </citation>
    <scope>NUCLEOTIDE SEQUENCE [LARGE SCALE GENOMIC DNA]</scope>
    <source>
        <strain evidence="3">FP-91666</strain>
    </source>
</reference>
<name>R7RYD7_STEHR</name>
<dbReference type="RefSeq" id="XP_007311132.1">
    <property type="nucleotide sequence ID" value="XM_007311070.1"/>
</dbReference>
<dbReference type="PANTHER" id="PTHR32004">
    <property type="entry name" value="TRNA LIGASE"/>
    <property type="match status" value="1"/>
</dbReference>
<evidence type="ECO:0000313" key="3">
    <source>
        <dbReference type="Proteomes" id="UP000053927"/>
    </source>
</evidence>
<dbReference type="KEGG" id="shs:STEHIDRAFT_116300"/>
<dbReference type="GO" id="GO:0006388">
    <property type="term" value="P:tRNA splicing, via endonucleolytic cleavage and ligation"/>
    <property type="evidence" value="ECO:0007669"/>
    <property type="project" value="TreeGrafter"/>
</dbReference>
<dbReference type="OMA" id="YARWVIG"/>
<keyword evidence="3" id="KW-1185">Reference proteome</keyword>
<dbReference type="GO" id="GO:0003972">
    <property type="term" value="F:RNA ligase (ATP) activity"/>
    <property type="evidence" value="ECO:0007669"/>
    <property type="project" value="TreeGrafter"/>
</dbReference>
<dbReference type="PANTHER" id="PTHR32004:SF1">
    <property type="entry name" value="TRNA LIGASE"/>
    <property type="match status" value="1"/>
</dbReference>
<evidence type="ECO:0000313" key="2">
    <source>
        <dbReference type="EMBL" id="EIM79828.1"/>
    </source>
</evidence>
<gene>
    <name evidence="2" type="ORF">STEHIDRAFT_116300</name>
</gene>
<dbReference type="GO" id="GO:0005634">
    <property type="term" value="C:nucleus"/>
    <property type="evidence" value="ECO:0007669"/>
    <property type="project" value="TreeGrafter"/>
</dbReference>
<sequence>MPTASTTLHTVAEVKAFTEQIGETLEGFIVRTRVAPRTRREKGQEIRDRESPEIRLADWCQVTKALPTAYAKGGAQGMDEARLPKSKMGRMEIRNYVKWVTGEIERDVGAFEGFGKGFGKGRWIIETRERFLRWCQSKSGAGERGRRGEEREDGFGKTVIVSIAVPGVGTASIAVVLAHMFG</sequence>
<organism evidence="2 3">
    <name type="scientific">Stereum hirsutum (strain FP-91666)</name>
    <name type="common">White-rot fungus</name>
    <dbReference type="NCBI Taxonomy" id="721885"/>
    <lineage>
        <taxon>Eukaryota</taxon>
        <taxon>Fungi</taxon>
        <taxon>Dikarya</taxon>
        <taxon>Basidiomycota</taxon>
        <taxon>Agaricomycotina</taxon>
        <taxon>Agaricomycetes</taxon>
        <taxon>Russulales</taxon>
        <taxon>Stereaceae</taxon>
        <taxon>Stereum</taxon>
    </lineage>
</organism>
<feature type="transmembrane region" description="Helical" evidence="1">
    <location>
        <begin position="154"/>
        <end position="181"/>
    </location>
</feature>
<evidence type="ECO:0000256" key="1">
    <source>
        <dbReference type="SAM" id="Phobius"/>
    </source>
</evidence>